<accession>A0A6S7HPQ2</accession>
<gene>
    <name evidence="1" type="ORF">PACLA_8A064365</name>
</gene>
<dbReference type="Gene3D" id="1.25.40.20">
    <property type="entry name" value="Ankyrin repeat-containing domain"/>
    <property type="match status" value="1"/>
</dbReference>
<dbReference type="AlphaFoldDB" id="A0A6S7HPQ2"/>
<keyword evidence="2" id="KW-1185">Reference proteome</keyword>
<comment type="caution">
    <text evidence="1">The sequence shown here is derived from an EMBL/GenBank/DDBJ whole genome shotgun (WGS) entry which is preliminary data.</text>
</comment>
<dbReference type="SUPFAM" id="SSF48403">
    <property type="entry name" value="Ankyrin repeat"/>
    <property type="match status" value="1"/>
</dbReference>
<name>A0A6S7HPQ2_PARCT</name>
<protein>
    <submittedName>
        <fullName evidence="1">Ankyrin repeat domain-containing</fullName>
    </submittedName>
</protein>
<dbReference type="Proteomes" id="UP001152795">
    <property type="component" value="Unassembled WGS sequence"/>
</dbReference>
<sequence>MDTTNSSEWAELINNISLKKANKELDRRTKQVFDGLRRLASVRMVDENLLSSIEDQYDVWAPARDQYLRSVQHLTAFEGNTRLVKCLVLTGAEINLQDGIGQTPLTLALHKSHNAAAQFLIEIGSVLQYFENTVCPLDIAKTKDNVTMTKLIERKLSEEESIKKHVSSCFCRLVGDPNQTMEVDSIVIEQDNAFSRVLNINLGDQKNTVTIQGCSNSCQ</sequence>
<evidence type="ECO:0000313" key="2">
    <source>
        <dbReference type="Proteomes" id="UP001152795"/>
    </source>
</evidence>
<dbReference type="Pfam" id="PF12796">
    <property type="entry name" value="Ank_2"/>
    <property type="match status" value="1"/>
</dbReference>
<dbReference type="InterPro" id="IPR002110">
    <property type="entry name" value="Ankyrin_rpt"/>
</dbReference>
<reference evidence="1" key="1">
    <citation type="submission" date="2020-04" db="EMBL/GenBank/DDBJ databases">
        <authorList>
            <person name="Alioto T."/>
            <person name="Alioto T."/>
            <person name="Gomez Garrido J."/>
        </authorList>
    </citation>
    <scope>NUCLEOTIDE SEQUENCE</scope>
    <source>
        <strain evidence="1">A484AB</strain>
    </source>
</reference>
<dbReference type="OrthoDB" id="20872at2759"/>
<dbReference type="SMART" id="SM00248">
    <property type="entry name" value="ANK"/>
    <property type="match status" value="2"/>
</dbReference>
<dbReference type="InterPro" id="IPR036770">
    <property type="entry name" value="Ankyrin_rpt-contain_sf"/>
</dbReference>
<proteinExistence type="predicted"/>
<organism evidence="1 2">
    <name type="scientific">Paramuricea clavata</name>
    <name type="common">Red gorgonian</name>
    <name type="synonym">Violescent sea-whip</name>
    <dbReference type="NCBI Taxonomy" id="317549"/>
    <lineage>
        <taxon>Eukaryota</taxon>
        <taxon>Metazoa</taxon>
        <taxon>Cnidaria</taxon>
        <taxon>Anthozoa</taxon>
        <taxon>Octocorallia</taxon>
        <taxon>Malacalcyonacea</taxon>
        <taxon>Plexauridae</taxon>
        <taxon>Paramuricea</taxon>
    </lineage>
</organism>
<evidence type="ECO:0000313" key="1">
    <source>
        <dbReference type="EMBL" id="CAB4006399.1"/>
    </source>
</evidence>
<dbReference type="EMBL" id="CACRXK020005498">
    <property type="protein sequence ID" value="CAB4006399.1"/>
    <property type="molecule type" value="Genomic_DNA"/>
</dbReference>